<dbReference type="EMBL" id="LLXH01000756">
    <property type="protein sequence ID" value="PKC63284.1"/>
    <property type="molecule type" value="Genomic_DNA"/>
</dbReference>
<gene>
    <name evidence="1" type="ORF">RhiirA1_463989</name>
</gene>
<comment type="caution">
    <text evidence="1">The sequence shown here is derived from an EMBL/GenBank/DDBJ whole genome shotgun (WGS) entry which is preliminary data.</text>
</comment>
<reference evidence="1 2" key="2">
    <citation type="submission" date="2017-10" db="EMBL/GenBank/DDBJ databases">
        <title>Genome analyses suggest a sexual origin of heterokaryosis in a supposedly ancient asexual fungus.</title>
        <authorList>
            <person name="Corradi N."/>
            <person name="Sedzielewska K."/>
            <person name="Noel J."/>
            <person name="Charron P."/>
            <person name="Farinelli L."/>
            <person name="Marton T."/>
            <person name="Kruger M."/>
            <person name="Pelin A."/>
            <person name="Brachmann A."/>
            <person name="Corradi N."/>
        </authorList>
    </citation>
    <scope>NUCLEOTIDE SEQUENCE [LARGE SCALE GENOMIC DNA]</scope>
    <source>
        <strain evidence="1 2">A1</strain>
    </source>
</reference>
<protein>
    <submittedName>
        <fullName evidence="1">Uncharacterized protein</fullName>
    </submittedName>
</protein>
<reference evidence="1 2" key="1">
    <citation type="submission" date="2017-10" db="EMBL/GenBank/DDBJ databases">
        <title>Extensive intraspecific genome diversity in a model arbuscular mycorrhizal fungus.</title>
        <authorList>
            <person name="Chen E.C.H."/>
            <person name="Morin E."/>
            <person name="Baudet D."/>
            <person name="Noel J."/>
            <person name="Ndikumana S."/>
            <person name="Charron P."/>
            <person name="St-Onge C."/>
            <person name="Giorgi J."/>
            <person name="Grigoriev I.V."/>
            <person name="Roux C."/>
            <person name="Martin F.M."/>
            <person name="Corradi N."/>
        </authorList>
    </citation>
    <scope>NUCLEOTIDE SEQUENCE [LARGE SCALE GENOMIC DNA]</scope>
    <source>
        <strain evidence="1 2">A1</strain>
    </source>
</reference>
<name>A0A2N0RIZ6_9GLOM</name>
<dbReference type="AlphaFoldDB" id="A0A2N0RIZ6"/>
<organism evidence="1 2">
    <name type="scientific">Rhizophagus irregularis</name>
    <dbReference type="NCBI Taxonomy" id="588596"/>
    <lineage>
        <taxon>Eukaryota</taxon>
        <taxon>Fungi</taxon>
        <taxon>Fungi incertae sedis</taxon>
        <taxon>Mucoromycota</taxon>
        <taxon>Glomeromycotina</taxon>
        <taxon>Glomeromycetes</taxon>
        <taxon>Glomerales</taxon>
        <taxon>Glomeraceae</taxon>
        <taxon>Rhizophagus</taxon>
    </lineage>
</organism>
<evidence type="ECO:0000313" key="2">
    <source>
        <dbReference type="Proteomes" id="UP000232688"/>
    </source>
</evidence>
<dbReference type="VEuPathDB" id="FungiDB:RhiirA1_463989"/>
<dbReference type="Proteomes" id="UP000232688">
    <property type="component" value="Unassembled WGS sequence"/>
</dbReference>
<proteinExistence type="predicted"/>
<evidence type="ECO:0000313" key="1">
    <source>
        <dbReference type="EMBL" id="PKC63284.1"/>
    </source>
</evidence>
<sequence>MPNTPHYNKFIINEAYKLLEYNKICSYPKHNEYRNQSKNLNQKSKNLNLEKVPKRLISILQLDENDKIYKDPDYNTLKEYNAPILKKNDDDNILKIENHTYSFRKDILYNGEELKQFESDYQEIIA</sequence>
<accession>A0A2N0RIZ6</accession>